<dbReference type="InterPro" id="IPR029032">
    <property type="entry name" value="AhpD-like"/>
</dbReference>
<feature type="domain" description="Carboxymuconolactone decarboxylase-like" evidence="1">
    <location>
        <begin position="26"/>
        <end position="97"/>
    </location>
</feature>
<evidence type="ECO:0000259" key="1">
    <source>
        <dbReference type="Pfam" id="PF02627"/>
    </source>
</evidence>
<dbReference type="RefSeq" id="WP_317471150.1">
    <property type="nucleotide sequence ID" value="NZ_JAWLKJ010000004.1"/>
</dbReference>
<evidence type="ECO:0000313" key="3">
    <source>
        <dbReference type="Proteomes" id="UP001185873"/>
    </source>
</evidence>
<reference evidence="2" key="1">
    <citation type="submission" date="2023-10" db="EMBL/GenBank/DDBJ databases">
        <title>Development of a sustainable strategy for remediation of hydrocarbon-contaminated territories based on the waste exchange concept.</title>
        <authorList>
            <person name="Krivoruchko A."/>
        </authorList>
    </citation>
    <scope>NUCLEOTIDE SEQUENCE</scope>
    <source>
        <strain evidence="2">IEGM 1175</strain>
    </source>
</reference>
<dbReference type="PANTHER" id="PTHR34846:SF10">
    <property type="entry name" value="CYTOPLASMIC PROTEIN"/>
    <property type="match status" value="1"/>
</dbReference>
<dbReference type="InterPro" id="IPR003779">
    <property type="entry name" value="CMD-like"/>
</dbReference>
<evidence type="ECO:0000313" key="2">
    <source>
        <dbReference type="EMBL" id="MDV6300685.1"/>
    </source>
</evidence>
<sequence length="166" mass="18474">MSTPRRSTEQRKQVSAGAMAPMLALEAYSRARVSREDSHLIRLRVSAVNGCRYCLAMHRRDARKDGWNETRIAVSENWHAHAEELSPAERAVLAFADAVTHIDGEDSVPDELWDEVVRHRGEGGAGQLVMEIVTINAWNRIAIATRKDPATLRGLVPSDLEPATRP</sequence>
<dbReference type="PANTHER" id="PTHR34846">
    <property type="entry name" value="4-CARBOXYMUCONOLACTONE DECARBOXYLASE FAMILY PROTEIN (AFU_ORTHOLOGUE AFUA_6G11590)"/>
    <property type="match status" value="1"/>
</dbReference>
<dbReference type="SUPFAM" id="SSF69118">
    <property type="entry name" value="AhpD-like"/>
    <property type="match status" value="1"/>
</dbReference>
<protein>
    <submittedName>
        <fullName evidence="2">Carboxymuconolactone decarboxylase family protein</fullName>
    </submittedName>
</protein>
<proteinExistence type="predicted"/>
<dbReference type="InterPro" id="IPR004675">
    <property type="entry name" value="AhpD_core"/>
</dbReference>
<comment type="caution">
    <text evidence="2">The sequence shown here is derived from an EMBL/GenBank/DDBJ whole genome shotgun (WGS) entry which is preliminary data.</text>
</comment>
<dbReference type="AlphaFoldDB" id="A0AAE4QZ37"/>
<gene>
    <name evidence="2" type="ORF">R3P82_16370</name>
</gene>
<dbReference type="Pfam" id="PF02627">
    <property type="entry name" value="CMD"/>
    <property type="match status" value="1"/>
</dbReference>
<dbReference type="GO" id="GO:0051920">
    <property type="term" value="F:peroxiredoxin activity"/>
    <property type="evidence" value="ECO:0007669"/>
    <property type="project" value="InterPro"/>
</dbReference>
<organism evidence="2 3">
    <name type="scientific">Dietzia maris</name>
    <dbReference type="NCBI Taxonomy" id="37915"/>
    <lineage>
        <taxon>Bacteria</taxon>
        <taxon>Bacillati</taxon>
        <taxon>Actinomycetota</taxon>
        <taxon>Actinomycetes</taxon>
        <taxon>Mycobacteriales</taxon>
        <taxon>Dietziaceae</taxon>
        <taxon>Dietzia</taxon>
    </lineage>
</organism>
<dbReference type="NCBIfam" id="TIGR00778">
    <property type="entry name" value="ahpD_dom"/>
    <property type="match status" value="1"/>
</dbReference>
<dbReference type="Gene3D" id="1.20.1290.10">
    <property type="entry name" value="AhpD-like"/>
    <property type="match status" value="1"/>
</dbReference>
<dbReference type="Proteomes" id="UP001185873">
    <property type="component" value="Unassembled WGS sequence"/>
</dbReference>
<accession>A0AAE4QZ37</accession>
<dbReference type="EMBL" id="JAWLKJ010000004">
    <property type="protein sequence ID" value="MDV6300685.1"/>
    <property type="molecule type" value="Genomic_DNA"/>
</dbReference>
<name>A0AAE4QZ37_9ACTN</name>